<evidence type="ECO:0000256" key="1">
    <source>
        <dbReference type="SAM" id="MobiDB-lite"/>
    </source>
</evidence>
<evidence type="ECO:0000313" key="3">
    <source>
        <dbReference type="Proteomes" id="UP001168990"/>
    </source>
</evidence>
<feature type="compositionally biased region" description="Polar residues" evidence="1">
    <location>
        <begin position="178"/>
        <end position="187"/>
    </location>
</feature>
<protein>
    <submittedName>
        <fullName evidence="2">Uncharacterized protein</fullName>
    </submittedName>
</protein>
<feature type="compositionally biased region" description="Basic and acidic residues" evidence="1">
    <location>
        <begin position="303"/>
        <end position="325"/>
    </location>
</feature>
<comment type="caution">
    <text evidence="2">The sequence shown here is derived from an EMBL/GenBank/DDBJ whole genome shotgun (WGS) entry which is preliminary data.</text>
</comment>
<feature type="compositionally biased region" description="Gly residues" evidence="1">
    <location>
        <begin position="364"/>
        <end position="374"/>
    </location>
</feature>
<sequence length="662" mass="74953">MDVKAERPRTAGRIAPTGRVTPTVHQTGNGRRKAIPVPPPRVPTPMPSANSNQQRNNSSNEVASVPLPLQKKEQQENIARITKRYLDDNMQQTWINPRLISMINMEAVTSTDYDSANLSRNFNQIGFSTYNYSQFEEKYKTQQMGMHSDDYRERSRNQMKIGPNGQVVSHYPNDSVEYINQKNPRSHSQPEKQHHSFYETRSKSQDTRELTFYQIDAPQQPLKHESRHTKCHRSIEKSSNDIIGLNIQDKKDSKLVALDKNEKREKASIKHNHVKSEQKINGATNNNQPNKLETVDIHSTNHKQVEPPKYRPFDRPPKYQEDPPRCELPPKYYQEPPKYCEATRRQDDPKRLSQEEKGRRQVGARGGSVNGLGGEAPVNLASLTPTAREATRSGITPRHRQTHKQNDVRATLDNLTETKDEIVDLKNHIYQQPSSRNNFNGGIILGVNVVGGGVICPEVMLGCNDGKYIGTMDNYIKSSDNKSGLKLDKTKCESDNIKVGGKFLDKIRSVQEAMHKQHDTTKSKNNHEPMQQPVISHVGYKVDNLKYYGELKGFKSYGAIDKPPVANVHEKSHQHAGSSEKNLHSTNNHEKIHARSLQGYCSNKIGDKSVYSDKYSDHYYRSGYHQKSSGFPVFQETKYAYSVNGVPGTPAQASAAAAFFAR</sequence>
<organism evidence="2 3">
    <name type="scientific">Microctonus aethiopoides</name>
    <dbReference type="NCBI Taxonomy" id="144406"/>
    <lineage>
        <taxon>Eukaryota</taxon>
        <taxon>Metazoa</taxon>
        <taxon>Ecdysozoa</taxon>
        <taxon>Arthropoda</taxon>
        <taxon>Hexapoda</taxon>
        <taxon>Insecta</taxon>
        <taxon>Pterygota</taxon>
        <taxon>Neoptera</taxon>
        <taxon>Endopterygota</taxon>
        <taxon>Hymenoptera</taxon>
        <taxon>Apocrita</taxon>
        <taxon>Ichneumonoidea</taxon>
        <taxon>Braconidae</taxon>
        <taxon>Euphorinae</taxon>
        <taxon>Microctonus</taxon>
    </lineage>
</organism>
<feature type="compositionally biased region" description="Polar residues" evidence="1">
    <location>
        <begin position="279"/>
        <end position="291"/>
    </location>
</feature>
<feature type="region of interest" description="Disordered" evidence="1">
    <location>
        <begin position="177"/>
        <end position="205"/>
    </location>
</feature>
<dbReference type="EMBL" id="JAQQBS010001422">
    <property type="protein sequence ID" value="KAK0166189.1"/>
    <property type="molecule type" value="Genomic_DNA"/>
</dbReference>
<feature type="compositionally biased region" description="Basic and acidic residues" evidence="1">
    <location>
        <begin position="341"/>
        <end position="359"/>
    </location>
</feature>
<keyword evidence="3" id="KW-1185">Reference proteome</keyword>
<reference evidence="2" key="1">
    <citation type="journal article" date="2023" name="bioRxiv">
        <title>Scaffold-level genome assemblies of two parasitoid biocontrol wasps reveal the parthenogenesis mechanism and an associated novel virus.</title>
        <authorList>
            <person name="Inwood S."/>
            <person name="Skelly J."/>
            <person name="Guhlin J."/>
            <person name="Harrop T."/>
            <person name="Goldson S."/>
            <person name="Dearden P."/>
        </authorList>
    </citation>
    <scope>NUCLEOTIDE SEQUENCE</scope>
    <source>
        <strain evidence="2">Irish</strain>
        <tissue evidence="2">Whole body</tissue>
    </source>
</reference>
<dbReference type="AlphaFoldDB" id="A0AA39FB73"/>
<reference evidence="2" key="2">
    <citation type="submission" date="2023-03" db="EMBL/GenBank/DDBJ databases">
        <authorList>
            <person name="Inwood S.N."/>
            <person name="Skelly J.G."/>
            <person name="Guhlin J."/>
            <person name="Harrop T.W.R."/>
            <person name="Goldson S.G."/>
            <person name="Dearden P.K."/>
        </authorList>
    </citation>
    <scope>NUCLEOTIDE SEQUENCE</scope>
    <source>
        <strain evidence="2">Irish</strain>
        <tissue evidence="2">Whole body</tissue>
    </source>
</reference>
<feature type="region of interest" description="Disordered" evidence="1">
    <location>
        <begin position="1"/>
        <end position="68"/>
    </location>
</feature>
<name>A0AA39FB73_9HYME</name>
<feature type="compositionally biased region" description="Basic and acidic residues" evidence="1">
    <location>
        <begin position="264"/>
        <end position="278"/>
    </location>
</feature>
<feature type="region of interest" description="Disordered" evidence="1">
    <location>
        <begin position="264"/>
        <end position="405"/>
    </location>
</feature>
<feature type="compositionally biased region" description="Low complexity" evidence="1">
    <location>
        <begin position="47"/>
        <end position="60"/>
    </location>
</feature>
<evidence type="ECO:0000313" key="2">
    <source>
        <dbReference type="EMBL" id="KAK0166189.1"/>
    </source>
</evidence>
<gene>
    <name evidence="2" type="ORF">PV328_004630</name>
</gene>
<proteinExistence type="predicted"/>
<feature type="compositionally biased region" description="Pro residues" evidence="1">
    <location>
        <begin position="36"/>
        <end position="46"/>
    </location>
</feature>
<dbReference type="Proteomes" id="UP001168990">
    <property type="component" value="Unassembled WGS sequence"/>
</dbReference>
<accession>A0AA39FB73</accession>
<feature type="compositionally biased region" description="Basic and acidic residues" evidence="1">
    <location>
        <begin position="188"/>
        <end position="205"/>
    </location>
</feature>